<dbReference type="EMBL" id="MU275903">
    <property type="protein sequence ID" value="KAI0047509.1"/>
    <property type="molecule type" value="Genomic_DNA"/>
</dbReference>
<protein>
    <submittedName>
        <fullName evidence="1">Uncharacterized protein</fullName>
    </submittedName>
</protein>
<comment type="caution">
    <text evidence="1">The sequence shown here is derived from an EMBL/GenBank/DDBJ whole genome shotgun (WGS) entry which is preliminary data.</text>
</comment>
<evidence type="ECO:0000313" key="2">
    <source>
        <dbReference type="Proteomes" id="UP000814033"/>
    </source>
</evidence>
<dbReference type="Proteomes" id="UP000814033">
    <property type="component" value="Unassembled WGS sequence"/>
</dbReference>
<organism evidence="1 2">
    <name type="scientific">Auriscalpium vulgare</name>
    <dbReference type="NCBI Taxonomy" id="40419"/>
    <lineage>
        <taxon>Eukaryota</taxon>
        <taxon>Fungi</taxon>
        <taxon>Dikarya</taxon>
        <taxon>Basidiomycota</taxon>
        <taxon>Agaricomycotina</taxon>
        <taxon>Agaricomycetes</taxon>
        <taxon>Russulales</taxon>
        <taxon>Auriscalpiaceae</taxon>
        <taxon>Auriscalpium</taxon>
    </lineage>
</organism>
<sequence>MSTGPPPPPPPPTWVNHAGQPCRFNGQQWVPYGGPIDIPPAVYPHTGGPNDVMRTPQASSSKVTLDSLGGVPIDPALVALPSADAYETARLKGGSPAPTPKTAGSRHAAKTDRKGKGKARADVPSKRKRKAVEEEEEDEPAPKRGRSKGAANYRDDEVNVLLDLVEDILPTGGKGWKVVGDRHRDWAQTQGSSERTDKSLESKFKQLVKTSKPTGNAVCPPAVEHAHEIDALIDEKVSTRELDDADIVDIPDNSDTDSGYDSTPDPPKRPKVGPVARAVKVEQQLPSALRGAGRPPKALDILGRLTDGLNPSVQAARDDERALRSIQSTQIMMLNTQIRDLNNITADLRRQLMETERRFQEESRRADRIQHELSMTIALQDVSRPGRTHSRRRSRPRPPSPDRWEVTYADGGHATFFGQPDSFDNYFDRPNPSPRQYHQIDSPEDRRSRLHRSRREALRNGNPPRLARTRRRTAYRSPTPVFRVPPVNSDSTARAHADNGNTYDELPDAAPSSSPVLQLAVTPSRRGGFAVVITPSQAQTGAAEAVGETEQVISDWELTPSPK</sequence>
<accession>A0ACB8RTH9</accession>
<name>A0ACB8RTH9_9AGAM</name>
<reference evidence="1" key="2">
    <citation type="journal article" date="2022" name="New Phytol.">
        <title>Evolutionary transition to the ectomycorrhizal habit in the genomes of a hyperdiverse lineage of mushroom-forming fungi.</title>
        <authorList>
            <person name="Looney B."/>
            <person name="Miyauchi S."/>
            <person name="Morin E."/>
            <person name="Drula E."/>
            <person name="Courty P.E."/>
            <person name="Kohler A."/>
            <person name="Kuo A."/>
            <person name="LaButti K."/>
            <person name="Pangilinan J."/>
            <person name="Lipzen A."/>
            <person name="Riley R."/>
            <person name="Andreopoulos W."/>
            <person name="He G."/>
            <person name="Johnson J."/>
            <person name="Nolan M."/>
            <person name="Tritt A."/>
            <person name="Barry K.W."/>
            <person name="Grigoriev I.V."/>
            <person name="Nagy L.G."/>
            <person name="Hibbett D."/>
            <person name="Henrissat B."/>
            <person name="Matheny P.B."/>
            <person name="Labbe J."/>
            <person name="Martin F.M."/>
        </authorList>
    </citation>
    <scope>NUCLEOTIDE SEQUENCE</scope>
    <source>
        <strain evidence="1">FP105234-sp</strain>
    </source>
</reference>
<gene>
    <name evidence="1" type="ORF">FA95DRAFT_1662927</name>
</gene>
<evidence type="ECO:0000313" key="1">
    <source>
        <dbReference type="EMBL" id="KAI0047509.1"/>
    </source>
</evidence>
<proteinExistence type="predicted"/>
<reference evidence="1" key="1">
    <citation type="submission" date="2021-02" db="EMBL/GenBank/DDBJ databases">
        <authorList>
            <consortium name="DOE Joint Genome Institute"/>
            <person name="Ahrendt S."/>
            <person name="Looney B.P."/>
            <person name="Miyauchi S."/>
            <person name="Morin E."/>
            <person name="Drula E."/>
            <person name="Courty P.E."/>
            <person name="Chicoki N."/>
            <person name="Fauchery L."/>
            <person name="Kohler A."/>
            <person name="Kuo A."/>
            <person name="Labutti K."/>
            <person name="Pangilinan J."/>
            <person name="Lipzen A."/>
            <person name="Riley R."/>
            <person name="Andreopoulos W."/>
            <person name="He G."/>
            <person name="Johnson J."/>
            <person name="Barry K.W."/>
            <person name="Grigoriev I.V."/>
            <person name="Nagy L."/>
            <person name="Hibbett D."/>
            <person name="Henrissat B."/>
            <person name="Matheny P.B."/>
            <person name="Labbe J."/>
            <person name="Martin F."/>
        </authorList>
    </citation>
    <scope>NUCLEOTIDE SEQUENCE</scope>
    <source>
        <strain evidence="1">FP105234-sp</strain>
    </source>
</reference>
<keyword evidence="2" id="KW-1185">Reference proteome</keyword>